<dbReference type="Gene3D" id="2.60.40.1940">
    <property type="match status" value="1"/>
</dbReference>
<comment type="caution">
    <text evidence="2">The sequence shown here is derived from an EMBL/GenBank/DDBJ whole genome shotgun (WGS) entry which is preliminary data.</text>
</comment>
<sequence>MKQLNDLNGGSVSLTIEEIKKAYPDTNSLLGSSVYVKASVMTSSGSDLVEAEKSGIKIVMSPYMLSIRDTPKYFKPGLPLSMTVTVSDHDGSPARNVPVKISFLENPMTEHSGTIKAFINMPSNSMSHTLKVETADPALKPEQQAVQEMHVETYASFNNYGNYLHISVVSSRVVVGDTLSVQAHIKCDPPERKRLVEHLTYAVLNKGNIIHAARMNVKDLDVINIPLLVTSEMLPAFRIVAYYILPWQPSVEVVADSVFVDVEDRCVGSLSVGPVKGEQLNSYSPGSSITFEVKGDPGAKVSLVAVDNAIFLLSKKRLTQKNVWEVVGQGDMGCTAGGGRNNMGVFSDAGLMFHSSTGGYTDYKIGPSSEINVITILLCTIAPAGLEEDVLLPNCSSESSWVSLCHH</sequence>
<feature type="domain" description="Alpha-2-macroglobulin bait region" evidence="1">
    <location>
        <begin position="164"/>
        <end position="313"/>
    </location>
</feature>
<dbReference type="Gene3D" id="2.60.40.1930">
    <property type="match status" value="1"/>
</dbReference>
<dbReference type="Pfam" id="PF07703">
    <property type="entry name" value="A2M_BRD"/>
    <property type="match status" value="1"/>
</dbReference>
<evidence type="ECO:0000313" key="2">
    <source>
        <dbReference type="EMBL" id="RXN39236.1"/>
    </source>
</evidence>
<dbReference type="EMBL" id="QBIY01002445">
    <property type="protein sequence ID" value="RXN39236.1"/>
    <property type="molecule type" value="Genomic_DNA"/>
</dbReference>
<dbReference type="STRING" id="84645.A0A498P5P3"/>
<proteinExistence type="evidence at protein level"/>
<accession>A0A498P5P3</accession>
<name>A0A498P5P3_LABRO</name>
<dbReference type="PANTHER" id="PTHR11412:SF167">
    <property type="entry name" value="COMPLEMENT COMPONENT C3B, TANDEM DUPLICATE 1 ISOFORM X1-RELATED"/>
    <property type="match status" value="1"/>
</dbReference>
<dbReference type="PANTHER" id="PTHR11412">
    <property type="entry name" value="MACROGLOBULIN / COMPLEMENT"/>
    <property type="match status" value="1"/>
</dbReference>
<dbReference type="InterPro" id="IPR040839">
    <property type="entry name" value="MG4"/>
</dbReference>
<dbReference type="Gene3D" id="6.20.50.160">
    <property type="match status" value="1"/>
</dbReference>
<keyword evidence="3" id="KW-1185">Reference proteome</keyword>
<organism evidence="2 3">
    <name type="scientific">Labeo rohita</name>
    <name type="common">Indian major carp</name>
    <name type="synonym">Cyprinus rohita</name>
    <dbReference type="NCBI Taxonomy" id="84645"/>
    <lineage>
        <taxon>Eukaryota</taxon>
        <taxon>Metazoa</taxon>
        <taxon>Chordata</taxon>
        <taxon>Craniata</taxon>
        <taxon>Vertebrata</taxon>
        <taxon>Euteleostomi</taxon>
        <taxon>Actinopterygii</taxon>
        <taxon>Neopterygii</taxon>
        <taxon>Teleostei</taxon>
        <taxon>Ostariophysi</taxon>
        <taxon>Cypriniformes</taxon>
        <taxon>Cyprinidae</taxon>
        <taxon>Labeoninae</taxon>
        <taxon>Labeonini</taxon>
        <taxon>Labeo</taxon>
    </lineage>
</organism>
<gene>
    <name evidence="2" type="ORF">ROHU_000378</name>
</gene>
<dbReference type="Gene3D" id="2.60.40.10">
    <property type="entry name" value="Immunoglobulins"/>
    <property type="match status" value="1"/>
</dbReference>
<dbReference type="InterPro" id="IPR013783">
    <property type="entry name" value="Ig-like_fold"/>
</dbReference>
<dbReference type="Proteomes" id="UP000290572">
    <property type="component" value="Unassembled WGS sequence"/>
</dbReference>
<dbReference type="SMART" id="SM01359">
    <property type="entry name" value="A2M_N_2"/>
    <property type="match status" value="1"/>
</dbReference>
<dbReference type="Gene3D" id="1.20.50.70">
    <property type="match status" value="1"/>
</dbReference>
<dbReference type="InterPro" id="IPR011625">
    <property type="entry name" value="A2M_N_BRD"/>
</dbReference>
<dbReference type="InterPro" id="IPR050473">
    <property type="entry name" value="A2M/Complement_sys"/>
</dbReference>
<dbReference type="Pfam" id="PF17789">
    <property type="entry name" value="MG4"/>
    <property type="match status" value="1"/>
</dbReference>
<dbReference type="AlphaFoldDB" id="A0A498P5P3"/>
<evidence type="ECO:0000259" key="1">
    <source>
        <dbReference type="SMART" id="SM01359"/>
    </source>
</evidence>
<reference evidence="2 3" key="1">
    <citation type="submission" date="2018-03" db="EMBL/GenBank/DDBJ databases">
        <title>Draft genome sequence of Rohu Carp (Labeo rohita).</title>
        <authorList>
            <person name="Das P."/>
            <person name="Kushwaha B."/>
            <person name="Joshi C.G."/>
            <person name="Kumar D."/>
            <person name="Nagpure N.S."/>
            <person name="Sahoo L."/>
            <person name="Das S.P."/>
            <person name="Bit A."/>
            <person name="Patnaik S."/>
            <person name="Meher P.K."/>
            <person name="Jayasankar P."/>
            <person name="Koringa P.G."/>
            <person name="Patel N.V."/>
            <person name="Hinsu A.T."/>
            <person name="Kumar R."/>
            <person name="Pandey M."/>
            <person name="Agarwal S."/>
            <person name="Srivastava S."/>
            <person name="Singh M."/>
            <person name="Iquebal M.A."/>
            <person name="Jaiswal S."/>
            <person name="Angadi U.B."/>
            <person name="Kumar N."/>
            <person name="Raza M."/>
            <person name="Shah T.M."/>
            <person name="Rai A."/>
            <person name="Jena J.K."/>
        </authorList>
    </citation>
    <scope>NUCLEOTIDE SEQUENCE [LARGE SCALE GENOMIC DNA]</scope>
    <source>
        <strain evidence="2">DASCIFA01</strain>
        <tissue evidence="2">Testis</tissue>
    </source>
</reference>
<protein>
    <submittedName>
        <fullName evidence="2">Complement C3-like protein</fullName>
    </submittedName>
</protein>
<evidence type="ECO:0007829" key="4">
    <source>
        <dbReference type="PeptideAtlas" id="A0A498P5P3"/>
    </source>
</evidence>
<keyword evidence="4" id="KW-1267">Proteomics identification</keyword>
<evidence type="ECO:0000313" key="3">
    <source>
        <dbReference type="Proteomes" id="UP000290572"/>
    </source>
</evidence>